<dbReference type="Proteomes" id="UP000287651">
    <property type="component" value="Unassembled WGS sequence"/>
</dbReference>
<accession>A0A426WYA4</accession>
<evidence type="ECO:0000313" key="2">
    <source>
        <dbReference type="EMBL" id="RRT32275.1"/>
    </source>
</evidence>
<reference evidence="2 3" key="1">
    <citation type="journal article" date="2014" name="Agronomy (Basel)">
        <title>A Draft Genome Sequence for Ensete ventricosum, the Drought-Tolerant Tree Against Hunger.</title>
        <authorList>
            <person name="Harrison J."/>
            <person name="Moore K.A."/>
            <person name="Paszkiewicz K."/>
            <person name="Jones T."/>
            <person name="Grant M."/>
            <person name="Ambacheew D."/>
            <person name="Muzemil S."/>
            <person name="Studholme D.J."/>
        </authorList>
    </citation>
    <scope>NUCLEOTIDE SEQUENCE [LARGE SCALE GENOMIC DNA]</scope>
</reference>
<protein>
    <recommendedName>
        <fullName evidence="1">Zinc finger LSD1-type domain-containing protein</fullName>
    </recommendedName>
</protein>
<organism evidence="2 3">
    <name type="scientific">Ensete ventricosum</name>
    <name type="common">Abyssinian banana</name>
    <name type="synonym">Musa ensete</name>
    <dbReference type="NCBI Taxonomy" id="4639"/>
    <lineage>
        <taxon>Eukaryota</taxon>
        <taxon>Viridiplantae</taxon>
        <taxon>Streptophyta</taxon>
        <taxon>Embryophyta</taxon>
        <taxon>Tracheophyta</taxon>
        <taxon>Spermatophyta</taxon>
        <taxon>Magnoliopsida</taxon>
        <taxon>Liliopsida</taxon>
        <taxon>Zingiberales</taxon>
        <taxon>Musaceae</taxon>
        <taxon>Ensete</taxon>
    </lineage>
</organism>
<dbReference type="NCBIfam" id="TIGR01053">
    <property type="entry name" value="LSD1"/>
    <property type="match status" value="1"/>
</dbReference>
<dbReference type="Pfam" id="PF06943">
    <property type="entry name" value="zf-LSD1"/>
    <property type="match status" value="1"/>
</dbReference>
<evidence type="ECO:0000259" key="1">
    <source>
        <dbReference type="Pfam" id="PF06943"/>
    </source>
</evidence>
<feature type="domain" description="Zinc finger LSD1-type" evidence="1">
    <location>
        <begin position="51"/>
        <end position="75"/>
    </location>
</feature>
<dbReference type="InterPro" id="IPR005735">
    <property type="entry name" value="Znf_LSD1"/>
</dbReference>
<comment type="caution">
    <text evidence="2">The sequence shown here is derived from an EMBL/GenBank/DDBJ whole genome shotgun (WGS) entry which is preliminary data.</text>
</comment>
<sequence>LHSFEKNNIGTVEQMPVPLAPYPAPSPPLAPPNEHKCFLVSCSGGQSQLVCSGCRNLLLYPQGAKSVCCAVCRAVTTVPPPGK</sequence>
<feature type="non-terminal residue" evidence="2">
    <location>
        <position position="1"/>
    </location>
</feature>
<gene>
    <name evidence="2" type="ORF">B296_00048375</name>
</gene>
<dbReference type="AlphaFoldDB" id="A0A426WYA4"/>
<evidence type="ECO:0000313" key="3">
    <source>
        <dbReference type="Proteomes" id="UP000287651"/>
    </source>
</evidence>
<name>A0A426WYA4_ENSVE</name>
<proteinExistence type="predicted"/>
<dbReference type="EMBL" id="AMZH03032832">
    <property type="protein sequence ID" value="RRT32275.1"/>
    <property type="molecule type" value="Genomic_DNA"/>
</dbReference>